<dbReference type="Proteomes" id="UP000007947">
    <property type="component" value="Chromosome"/>
</dbReference>
<dbReference type="Pfam" id="PF01594">
    <property type="entry name" value="AI-2E_transport"/>
    <property type="match status" value="1"/>
</dbReference>
<evidence type="ECO:0000256" key="4">
    <source>
        <dbReference type="ARBA" id="ARBA00022475"/>
    </source>
</evidence>
<sequence>MTEPPESSIPEGPPSVVGPGARADYAQRHPTRALVLRRIQRWGRTSWALVGIATFAFIGYSFASALSGLVIPSLFAVFAGTCLVPVLDGLEARRVPRRLGALVLIVALGGILVAGAVVLLRGLAAEGEAIRATVIRGVTTAAVWLDRGDEASSAAWVDAVIGSASPLLTGAASWATAFVSTTMTLAVGAFLAVFMLYYVLVEWDPLRSWCAGHLGVAPELGSQILDDATTVVRRAIGVLTILGATDAALIAVTMLLLDLPFVLGVAVVFFLGCYVPYLGSLIAGLFAVLIALGGGGPTDAAIMFVVILLVEVVIRTLVGNVVASGRLALRPLPSIASSVFGVAVAGLLGAVLSAPALALGIAISRRVRAARATLTEAGRDSGGELPQADQP</sequence>
<dbReference type="PANTHER" id="PTHR21716">
    <property type="entry name" value="TRANSMEMBRANE PROTEIN"/>
    <property type="match status" value="1"/>
</dbReference>
<evidence type="ECO:0000256" key="8">
    <source>
        <dbReference type="SAM" id="MobiDB-lite"/>
    </source>
</evidence>
<reference evidence="10 11" key="1">
    <citation type="submission" date="2011-05" db="EMBL/GenBank/DDBJ databases">
        <title>Whole genome sequence of Microlunatus phosphovorus NM-1.</title>
        <authorList>
            <person name="Hosoyama A."/>
            <person name="Sasaki K."/>
            <person name="Harada T."/>
            <person name="Igarashi R."/>
            <person name="Kawakoshi A."/>
            <person name="Sasagawa M."/>
            <person name="Fukada J."/>
            <person name="Nakamura S."/>
            <person name="Katano Y."/>
            <person name="Hanada S."/>
            <person name="Kamagata Y."/>
            <person name="Nakamura N."/>
            <person name="Yamazaki S."/>
            <person name="Fujita N."/>
        </authorList>
    </citation>
    <scope>NUCLEOTIDE SEQUENCE [LARGE SCALE GENOMIC DNA]</scope>
    <source>
        <strain evidence="11">ATCC 700054 / DSM 10555 / JCM 9379 / NBRC 101784 / NCIMB 13414 / VKM Ac-1990 / NM-1</strain>
    </source>
</reference>
<keyword evidence="6 9" id="KW-1133">Transmembrane helix</keyword>
<accession>F5XJB8</accession>
<organism evidence="10 11">
    <name type="scientific">Microlunatus phosphovorus (strain ATCC 700054 / DSM 10555 / JCM 9379 / NBRC 101784 / NCIMB 13414 / VKM Ac-1990 / NM-1)</name>
    <dbReference type="NCBI Taxonomy" id="1032480"/>
    <lineage>
        <taxon>Bacteria</taxon>
        <taxon>Bacillati</taxon>
        <taxon>Actinomycetota</taxon>
        <taxon>Actinomycetes</taxon>
        <taxon>Propionibacteriales</taxon>
        <taxon>Propionibacteriaceae</taxon>
        <taxon>Microlunatus</taxon>
    </lineage>
</organism>
<evidence type="ECO:0000256" key="1">
    <source>
        <dbReference type="ARBA" id="ARBA00004651"/>
    </source>
</evidence>
<feature type="compositionally biased region" description="Low complexity" evidence="8">
    <location>
        <begin position="1"/>
        <end position="20"/>
    </location>
</feature>
<dbReference type="PANTHER" id="PTHR21716:SF53">
    <property type="entry name" value="PERMEASE PERM-RELATED"/>
    <property type="match status" value="1"/>
</dbReference>
<keyword evidence="11" id="KW-1185">Reference proteome</keyword>
<feature type="transmembrane region" description="Helical" evidence="9">
    <location>
        <begin position="263"/>
        <end position="293"/>
    </location>
</feature>
<keyword evidence="5 9" id="KW-0812">Transmembrane</keyword>
<evidence type="ECO:0000256" key="3">
    <source>
        <dbReference type="ARBA" id="ARBA00022448"/>
    </source>
</evidence>
<feature type="transmembrane region" description="Helical" evidence="9">
    <location>
        <begin position="300"/>
        <end position="318"/>
    </location>
</feature>
<dbReference type="RefSeq" id="WP_013861333.1">
    <property type="nucleotide sequence ID" value="NC_015635.1"/>
</dbReference>
<gene>
    <name evidence="10" type="ordered locus">MLP_04300</name>
</gene>
<feature type="region of interest" description="Disordered" evidence="8">
    <location>
        <begin position="1"/>
        <end position="21"/>
    </location>
</feature>
<dbReference type="AlphaFoldDB" id="F5XJB8"/>
<evidence type="ECO:0008006" key="12">
    <source>
        <dbReference type="Google" id="ProtNLM"/>
    </source>
</evidence>
<name>F5XJB8_MICPN</name>
<feature type="transmembrane region" description="Helical" evidence="9">
    <location>
        <begin position="46"/>
        <end position="63"/>
    </location>
</feature>
<evidence type="ECO:0000256" key="9">
    <source>
        <dbReference type="SAM" id="Phobius"/>
    </source>
</evidence>
<evidence type="ECO:0000256" key="5">
    <source>
        <dbReference type="ARBA" id="ARBA00022692"/>
    </source>
</evidence>
<feature type="transmembrane region" description="Helical" evidence="9">
    <location>
        <begin position="99"/>
        <end position="120"/>
    </location>
</feature>
<evidence type="ECO:0000313" key="11">
    <source>
        <dbReference type="Proteomes" id="UP000007947"/>
    </source>
</evidence>
<dbReference type="STRING" id="1032480.MLP_04300"/>
<comment type="subcellular location">
    <subcellularLocation>
        <location evidence="1">Cell membrane</location>
        <topology evidence="1">Multi-pass membrane protein</topology>
    </subcellularLocation>
</comment>
<feature type="transmembrane region" description="Helical" evidence="9">
    <location>
        <begin position="338"/>
        <end position="363"/>
    </location>
</feature>
<comment type="similarity">
    <text evidence="2">Belongs to the autoinducer-2 exporter (AI-2E) (TC 2.A.86) family.</text>
</comment>
<keyword evidence="4" id="KW-1003">Cell membrane</keyword>
<keyword evidence="3" id="KW-0813">Transport</keyword>
<evidence type="ECO:0000256" key="2">
    <source>
        <dbReference type="ARBA" id="ARBA00009773"/>
    </source>
</evidence>
<feature type="transmembrane region" description="Helical" evidence="9">
    <location>
        <begin position="174"/>
        <end position="200"/>
    </location>
</feature>
<evidence type="ECO:0000256" key="7">
    <source>
        <dbReference type="ARBA" id="ARBA00023136"/>
    </source>
</evidence>
<keyword evidence="7 9" id="KW-0472">Membrane</keyword>
<feature type="transmembrane region" description="Helical" evidence="9">
    <location>
        <begin position="69"/>
        <end position="87"/>
    </location>
</feature>
<proteinExistence type="inferred from homology"/>
<dbReference type="eggNOG" id="COG0628">
    <property type="taxonomic scope" value="Bacteria"/>
</dbReference>
<dbReference type="KEGG" id="mph:MLP_04300"/>
<dbReference type="GO" id="GO:0005886">
    <property type="term" value="C:plasma membrane"/>
    <property type="evidence" value="ECO:0007669"/>
    <property type="project" value="UniProtKB-SubCell"/>
</dbReference>
<dbReference type="HOGENOM" id="CLU_059364_0_0_11"/>
<evidence type="ECO:0000256" key="6">
    <source>
        <dbReference type="ARBA" id="ARBA00022989"/>
    </source>
</evidence>
<evidence type="ECO:0000313" key="10">
    <source>
        <dbReference type="EMBL" id="BAK33444.1"/>
    </source>
</evidence>
<dbReference type="InterPro" id="IPR002549">
    <property type="entry name" value="AI-2E-like"/>
</dbReference>
<feature type="transmembrane region" description="Helical" evidence="9">
    <location>
        <begin position="235"/>
        <end position="257"/>
    </location>
</feature>
<dbReference type="EMBL" id="AP012204">
    <property type="protein sequence ID" value="BAK33444.1"/>
    <property type="molecule type" value="Genomic_DNA"/>
</dbReference>
<protein>
    <recommendedName>
        <fullName evidence="12">AI-2E family transporter</fullName>
    </recommendedName>
</protein>